<evidence type="ECO:0000259" key="2">
    <source>
        <dbReference type="PROSITE" id="PS51084"/>
    </source>
</evidence>
<dbReference type="InterPro" id="IPR011146">
    <property type="entry name" value="HIT-like"/>
</dbReference>
<protein>
    <submittedName>
        <fullName evidence="3">HIT family protein</fullName>
    </submittedName>
</protein>
<evidence type="ECO:0000313" key="4">
    <source>
        <dbReference type="Proteomes" id="UP000254266"/>
    </source>
</evidence>
<dbReference type="InterPro" id="IPR026026">
    <property type="entry name" value="HIT_Hint"/>
</dbReference>
<dbReference type="PIRSF" id="PIRSF000714">
    <property type="entry name" value="HIT"/>
    <property type="match status" value="1"/>
</dbReference>
<comment type="caution">
    <text evidence="3">The sequence shown here is derived from an EMBL/GenBank/DDBJ whole genome shotgun (WGS) entry which is preliminary data.</text>
</comment>
<dbReference type="Pfam" id="PF01230">
    <property type="entry name" value="HIT"/>
    <property type="match status" value="1"/>
</dbReference>
<sequence length="136" mass="15538">MSVKLHPQLQADTYTLGQICDCTLLLHKNALIPWFILVPDTNENEIFKLTANHQAQINNATNQLAHFVESHFKTDKLNIATIGNIVAQLHIHIIGRFTDDFCWPAPVWGQADFAEYKEQDLLSIKQTLIDNKLIFI</sequence>
<dbReference type="AlphaFoldDB" id="A0A370DC05"/>
<dbReference type="EMBL" id="QFXC01000011">
    <property type="protein sequence ID" value="RDH82439.1"/>
    <property type="molecule type" value="Genomic_DNA"/>
</dbReference>
<gene>
    <name evidence="3" type="ORF">DIZ80_09100</name>
</gene>
<name>A0A370DC05_9GAMM</name>
<evidence type="ECO:0000256" key="1">
    <source>
        <dbReference type="PROSITE-ProRule" id="PRU00464"/>
    </source>
</evidence>
<dbReference type="GO" id="GO:0003824">
    <property type="term" value="F:catalytic activity"/>
    <property type="evidence" value="ECO:0007669"/>
    <property type="project" value="InterPro"/>
</dbReference>
<dbReference type="InterPro" id="IPR036265">
    <property type="entry name" value="HIT-like_sf"/>
</dbReference>
<keyword evidence="4" id="KW-1185">Reference proteome</keyword>
<dbReference type="Proteomes" id="UP000254266">
    <property type="component" value="Unassembled WGS sequence"/>
</dbReference>
<proteinExistence type="predicted"/>
<dbReference type="Gene3D" id="3.30.428.10">
    <property type="entry name" value="HIT-like"/>
    <property type="match status" value="1"/>
</dbReference>
<reference evidence="3 4" key="1">
    <citation type="journal article" date="2018" name="ISME J.">
        <title>Endosymbiont genomes yield clues of tubeworm success.</title>
        <authorList>
            <person name="Li Y."/>
            <person name="Liles M.R."/>
            <person name="Halanych K.M."/>
        </authorList>
    </citation>
    <scope>NUCLEOTIDE SEQUENCE [LARGE SCALE GENOMIC DNA]</scope>
    <source>
        <strain evidence="3">A1464</strain>
    </source>
</reference>
<organism evidence="3 4">
    <name type="scientific">endosymbiont of Galathealinum brachiosum</name>
    <dbReference type="NCBI Taxonomy" id="2200906"/>
    <lineage>
        <taxon>Bacteria</taxon>
        <taxon>Pseudomonadati</taxon>
        <taxon>Pseudomonadota</taxon>
        <taxon>Gammaproteobacteria</taxon>
        <taxon>sulfur-oxidizing symbionts</taxon>
    </lineage>
</organism>
<dbReference type="SUPFAM" id="SSF54197">
    <property type="entry name" value="HIT-like"/>
    <property type="match status" value="1"/>
</dbReference>
<accession>A0A370DC05</accession>
<feature type="domain" description="HIT" evidence="2">
    <location>
        <begin position="36"/>
        <end position="103"/>
    </location>
</feature>
<comment type="caution">
    <text evidence="1">Lacks conserved residue(s) required for the propagation of feature annotation.</text>
</comment>
<dbReference type="PROSITE" id="PS51084">
    <property type="entry name" value="HIT_2"/>
    <property type="match status" value="1"/>
</dbReference>
<evidence type="ECO:0000313" key="3">
    <source>
        <dbReference type="EMBL" id="RDH82439.1"/>
    </source>
</evidence>